<keyword evidence="7" id="KW-0813">Transport</keyword>
<evidence type="ECO:0000256" key="7">
    <source>
        <dbReference type="RuleBase" id="RU003879"/>
    </source>
</evidence>
<keyword evidence="6 8" id="KW-0472">Membrane</keyword>
<comment type="similarity">
    <text evidence="2 7">Belongs to the ExbD/TolR family.</text>
</comment>
<evidence type="ECO:0000256" key="5">
    <source>
        <dbReference type="ARBA" id="ARBA00022989"/>
    </source>
</evidence>
<evidence type="ECO:0000256" key="6">
    <source>
        <dbReference type="ARBA" id="ARBA00023136"/>
    </source>
</evidence>
<evidence type="ECO:0000313" key="10">
    <source>
        <dbReference type="Proteomes" id="UP001217838"/>
    </source>
</evidence>
<comment type="subcellular location">
    <subcellularLocation>
        <location evidence="1">Cell membrane</location>
        <topology evidence="1">Single-pass membrane protein</topology>
    </subcellularLocation>
    <subcellularLocation>
        <location evidence="7">Cell membrane</location>
        <topology evidence="7">Single-pass type II membrane protein</topology>
    </subcellularLocation>
</comment>
<dbReference type="Pfam" id="PF02472">
    <property type="entry name" value="ExbD"/>
    <property type="match status" value="1"/>
</dbReference>
<name>A0ABT5B8D9_9BACT</name>
<gene>
    <name evidence="9" type="ORF">POL58_21685</name>
</gene>
<keyword evidence="4 7" id="KW-0812">Transmembrane</keyword>
<evidence type="ECO:0000256" key="8">
    <source>
        <dbReference type="SAM" id="Phobius"/>
    </source>
</evidence>
<comment type="caution">
    <text evidence="9">The sequence shown here is derived from an EMBL/GenBank/DDBJ whole genome shotgun (WGS) entry which is preliminary data.</text>
</comment>
<feature type="transmembrane region" description="Helical" evidence="8">
    <location>
        <begin position="12"/>
        <end position="33"/>
    </location>
</feature>
<proteinExistence type="inferred from homology"/>
<evidence type="ECO:0000256" key="3">
    <source>
        <dbReference type="ARBA" id="ARBA00022475"/>
    </source>
</evidence>
<accession>A0ABT5B8D9</accession>
<organism evidence="9 10">
    <name type="scientific">Nannocystis radixulma</name>
    <dbReference type="NCBI Taxonomy" id="2995305"/>
    <lineage>
        <taxon>Bacteria</taxon>
        <taxon>Pseudomonadati</taxon>
        <taxon>Myxococcota</taxon>
        <taxon>Polyangia</taxon>
        <taxon>Nannocystales</taxon>
        <taxon>Nannocystaceae</taxon>
        <taxon>Nannocystis</taxon>
    </lineage>
</organism>
<keyword evidence="5 8" id="KW-1133">Transmembrane helix</keyword>
<keyword evidence="7" id="KW-0653">Protein transport</keyword>
<protein>
    <submittedName>
        <fullName evidence="9">Biopolymer transporter ExbD</fullName>
    </submittedName>
</protein>
<dbReference type="EMBL" id="JAQNDN010000011">
    <property type="protein sequence ID" value="MDC0670382.1"/>
    <property type="molecule type" value="Genomic_DNA"/>
</dbReference>
<evidence type="ECO:0000313" key="9">
    <source>
        <dbReference type="EMBL" id="MDC0670382.1"/>
    </source>
</evidence>
<evidence type="ECO:0000256" key="2">
    <source>
        <dbReference type="ARBA" id="ARBA00005811"/>
    </source>
</evidence>
<sequence>MARKKMEEEEIVANLLPVMNIMFLLIPALLMAMEFASMASINVSPPKFAAAAQQKEEQKKDEKPLNLKVFVMEDGFRVSADGQQEGAEAGKSQDSKAPTIGLAKQGAPLNDYERYDYAQLEAKAKGYKQLFPNEAVVTISAEANIPMQSIIMTMDALAGRTCKIAKALKGEQLPDDCYFWQPIVEGGAG</sequence>
<evidence type="ECO:0000256" key="1">
    <source>
        <dbReference type="ARBA" id="ARBA00004162"/>
    </source>
</evidence>
<reference evidence="9 10" key="1">
    <citation type="submission" date="2022-11" db="EMBL/GenBank/DDBJ databases">
        <title>Minimal conservation of predation-associated metabolite biosynthetic gene clusters underscores biosynthetic potential of Myxococcota including descriptions for ten novel species: Archangium lansinium sp. nov., Myxococcus landrumus sp. nov., Nannocystis bai.</title>
        <authorList>
            <person name="Ahearne A."/>
            <person name="Stevens C."/>
            <person name="Dowd S."/>
        </authorList>
    </citation>
    <scope>NUCLEOTIDE SEQUENCE [LARGE SCALE GENOMIC DNA]</scope>
    <source>
        <strain evidence="9 10">NCELM</strain>
    </source>
</reference>
<dbReference type="RefSeq" id="WP_272000206.1">
    <property type="nucleotide sequence ID" value="NZ_JAQNDN010000011.1"/>
</dbReference>
<keyword evidence="10" id="KW-1185">Reference proteome</keyword>
<dbReference type="InterPro" id="IPR003400">
    <property type="entry name" value="ExbD"/>
</dbReference>
<dbReference type="Proteomes" id="UP001217838">
    <property type="component" value="Unassembled WGS sequence"/>
</dbReference>
<keyword evidence="3" id="KW-1003">Cell membrane</keyword>
<evidence type="ECO:0000256" key="4">
    <source>
        <dbReference type="ARBA" id="ARBA00022692"/>
    </source>
</evidence>